<dbReference type="PANTHER" id="PTHR38166:SF1">
    <property type="entry name" value="C2H2-TYPE DOMAIN-CONTAINING PROTEIN"/>
    <property type="match status" value="1"/>
</dbReference>
<dbReference type="Proteomes" id="UP000572754">
    <property type="component" value="Unassembled WGS sequence"/>
</dbReference>
<feature type="region of interest" description="Disordered" evidence="1">
    <location>
        <begin position="1"/>
        <end position="50"/>
    </location>
</feature>
<comment type="caution">
    <text evidence="2">The sequence shown here is derived from an EMBL/GenBank/DDBJ whole genome shotgun (WGS) entry which is preliminary data.</text>
</comment>
<name>A0A8H5X4M4_FUSCI</name>
<organism evidence="2 3">
    <name type="scientific">Fusarium circinatum</name>
    <name type="common">Pitch canker fungus</name>
    <name type="synonym">Gibberella circinata</name>
    <dbReference type="NCBI Taxonomy" id="48490"/>
    <lineage>
        <taxon>Eukaryota</taxon>
        <taxon>Fungi</taxon>
        <taxon>Dikarya</taxon>
        <taxon>Ascomycota</taxon>
        <taxon>Pezizomycotina</taxon>
        <taxon>Sordariomycetes</taxon>
        <taxon>Hypocreomycetidae</taxon>
        <taxon>Hypocreales</taxon>
        <taxon>Nectriaceae</taxon>
        <taxon>Fusarium</taxon>
        <taxon>Fusarium fujikuroi species complex</taxon>
    </lineage>
</organism>
<accession>A0A8H5X4M4</accession>
<evidence type="ECO:0000313" key="3">
    <source>
        <dbReference type="Proteomes" id="UP000572754"/>
    </source>
</evidence>
<dbReference type="AlphaFoldDB" id="A0A8H5X4M4"/>
<dbReference type="EMBL" id="JAAQPE010000081">
    <property type="protein sequence ID" value="KAF5687137.1"/>
    <property type="molecule type" value="Genomic_DNA"/>
</dbReference>
<protein>
    <submittedName>
        <fullName evidence="2">HET ankyrin domain-containing protein</fullName>
    </submittedName>
</protein>
<evidence type="ECO:0000313" key="2">
    <source>
        <dbReference type="EMBL" id="KAF5687137.1"/>
    </source>
</evidence>
<gene>
    <name evidence="2" type="ORF">FCIRC_2525</name>
</gene>
<evidence type="ECO:0000256" key="1">
    <source>
        <dbReference type="SAM" id="MobiDB-lite"/>
    </source>
</evidence>
<feature type="compositionally biased region" description="Polar residues" evidence="1">
    <location>
        <begin position="13"/>
        <end position="34"/>
    </location>
</feature>
<proteinExistence type="predicted"/>
<dbReference type="PANTHER" id="PTHR38166">
    <property type="entry name" value="C2H2-TYPE DOMAIN-CONTAINING PROTEIN-RELATED"/>
    <property type="match status" value="1"/>
</dbReference>
<reference evidence="2 3" key="2">
    <citation type="submission" date="2020-05" db="EMBL/GenBank/DDBJ databases">
        <title>Identification and distribution of gene clusters putatively required for synthesis of sphingolipid metabolism inhibitors in phylogenetically diverse species of the filamentous fungus Fusarium.</title>
        <authorList>
            <person name="Kim H.-S."/>
            <person name="Busman M."/>
            <person name="Brown D.W."/>
            <person name="Divon H."/>
            <person name="Uhlig S."/>
            <person name="Proctor R.H."/>
        </authorList>
    </citation>
    <scope>NUCLEOTIDE SEQUENCE [LARGE SCALE GENOMIC DNA]</scope>
    <source>
        <strain evidence="2 3">NRRL 25331</strain>
    </source>
</reference>
<reference evidence="3" key="1">
    <citation type="journal article" date="2020" name="BMC Genomics">
        <title>Correction to: Identification and distribution of gene clusters required for synthesis of sphingolipid metabolism inhibitors in diverse species of the filamentous fungus Fusarium.</title>
        <authorList>
            <person name="Kim H.S."/>
            <person name="Lohmar J.M."/>
            <person name="Busman M."/>
            <person name="Brown D.W."/>
            <person name="Naumann T.A."/>
            <person name="Divon H.H."/>
            <person name="Lysoe E."/>
            <person name="Uhlig S."/>
            <person name="Proctor R.H."/>
        </authorList>
    </citation>
    <scope>NUCLEOTIDE SEQUENCE [LARGE SCALE GENOMIC DNA]</scope>
    <source>
        <strain evidence="3">NRRL 25331</strain>
    </source>
</reference>
<keyword evidence="3" id="KW-1185">Reference proteome</keyword>
<sequence>MDLNGTADLPRATSPTSSFSTHSRPLSRASSYGSIDSGASHPPRAGRKRRKTVNIGWDEFAGQAPHKLDQAYTSHDDVKVDNCLKFACPFLRMFPFKHKDCMEFKMYRISYVKQHIRRRHYDDSPYCPTCYGRFYSKDQLDDHIRSRCCEPQDPSTVRSVEGVSEYTWERLKPRMDRKMSDVEQWYTIWDILFEAVPRPHKVYLGSVVEETFDMMRSFGGRKPLKLFRVSSRVIRESLGKKMIFSRFCRACLMRFKSASSKELKVKLMYRSHITNALLRN</sequence>